<protein>
    <submittedName>
        <fullName evidence="1">ATP-dependent DNA helicase</fullName>
    </submittedName>
</protein>
<dbReference type="Gene3D" id="3.30.565.60">
    <property type="match status" value="1"/>
</dbReference>
<dbReference type="InterPro" id="IPR038475">
    <property type="entry name" value="RecG_C_sf"/>
</dbReference>
<sequence length="110" mass="12692">TEIQIKMFDDRLVFETPGKLPGIVRTDNIRHTHFSRNPKIAEYLKAYNYVKEFGEGVDRICRELSALGVPEPQYNLVAFIMKATVCAKVLEGIGKLFNQHLRKQSKKYYG</sequence>
<keyword evidence="1" id="KW-0347">Helicase</keyword>
<feature type="non-terminal residue" evidence="1">
    <location>
        <position position="1"/>
    </location>
</feature>
<comment type="caution">
    <text evidence="1">The sequence shown here is derived from an EMBL/GenBank/DDBJ whole genome shotgun (WGS) entry which is preliminary data.</text>
</comment>
<organism evidence="1">
    <name type="scientific">gut metagenome</name>
    <dbReference type="NCBI Taxonomy" id="749906"/>
    <lineage>
        <taxon>unclassified sequences</taxon>
        <taxon>metagenomes</taxon>
        <taxon>organismal metagenomes</taxon>
    </lineage>
</organism>
<name>J9FI04_9ZZZZ</name>
<evidence type="ECO:0000313" key="1">
    <source>
        <dbReference type="EMBL" id="EJW94033.1"/>
    </source>
</evidence>
<keyword evidence="1" id="KW-0547">Nucleotide-binding</keyword>
<keyword evidence="1" id="KW-0378">Hydrolase</keyword>
<dbReference type="GO" id="GO:0004386">
    <property type="term" value="F:helicase activity"/>
    <property type="evidence" value="ECO:0007669"/>
    <property type="project" value="UniProtKB-KW"/>
</dbReference>
<dbReference type="AlphaFoldDB" id="J9FI04"/>
<proteinExistence type="predicted"/>
<reference evidence="1" key="1">
    <citation type="journal article" date="2012" name="PLoS ONE">
        <title>Gene sets for utilization of primary and secondary nutrition supplies in the distal gut of endangered iberian lynx.</title>
        <authorList>
            <person name="Alcaide M."/>
            <person name="Messina E."/>
            <person name="Richter M."/>
            <person name="Bargiela R."/>
            <person name="Peplies J."/>
            <person name="Huws S.A."/>
            <person name="Newbold C.J."/>
            <person name="Golyshin P.N."/>
            <person name="Simon M.A."/>
            <person name="Lopez G."/>
            <person name="Yakimov M.M."/>
            <person name="Ferrer M."/>
        </authorList>
    </citation>
    <scope>NUCLEOTIDE SEQUENCE</scope>
</reference>
<dbReference type="PANTHER" id="PTHR30595">
    <property type="entry name" value="GLPR-RELATED TRANSCRIPTIONAL REPRESSOR"/>
    <property type="match status" value="1"/>
</dbReference>
<keyword evidence="1" id="KW-0067">ATP-binding</keyword>
<accession>J9FI04</accession>
<dbReference type="Pfam" id="PF13749">
    <property type="entry name" value="HATPase_c_4"/>
    <property type="match status" value="1"/>
</dbReference>
<dbReference type="PANTHER" id="PTHR30595:SF6">
    <property type="entry name" value="SCHLAFEN ALBA-2 DOMAIN-CONTAINING PROTEIN"/>
    <property type="match status" value="1"/>
</dbReference>
<dbReference type="EMBL" id="AMCI01006615">
    <property type="protein sequence ID" value="EJW94033.1"/>
    <property type="molecule type" value="Genomic_DNA"/>
</dbReference>
<gene>
    <name evidence="1" type="ORF">EVA_17860</name>
</gene>